<evidence type="ECO:0000256" key="1">
    <source>
        <dbReference type="ARBA" id="ARBA00022737"/>
    </source>
</evidence>
<dbReference type="Gene3D" id="1.25.40.1010">
    <property type="match status" value="1"/>
</dbReference>
<reference evidence="5 6" key="1">
    <citation type="journal article" date="2021" name="bioRxiv">
        <title>The Gossypium anomalum genome as a resource for cotton improvement and evolutionary analysis of hybrid incompatibility.</title>
        <authorList>
            <person name="Grover C.E."/>
            <person name="Yuan D."/>
            <person name="Arick M.A."/>
            <person name="Miller E.R."/>
            <person name="Hu G."/>
            <person name="Peterson D.G."/>
            <person name="Wendel J.F."/>
            <person name="Udall J.A."/>
        </authorList>
    </citation>
    <scope>NUCLEOTIDE SEQUENCE [LARGE SCALE GENOMIC DNA]</scope>
    <source>
        <strain evidence="5">JFW-Udall</strain>
        <tissue evidence="5">Leaf</tissue>
    </source>
</reference>
<dbReference type="InterPro" id="IPR011990">
    <property type="entry name" value="TPR-like_helical_dom_sf"/>
</dbReference>
<feature type="compositionally biased region" description="Basic and acidic residues" evidence="4">
    <location>
        <begin position="755"/>
        <end position="768"/>
    </location>
</feature>
<dbReference type="Proteomes" id="UP000701853">
    <property type="component" value="Chromosome 4"/>
</dbReference>
<feature type="region of interest" description="Disordered" evidence="4">
    <location>
        <begin position="704"/>
        <end position="768"/>
    </location>
</feature>
<comment type="caution">
    <text evidence="5">The sequence shown here is derived from an EMBL/GenBank/DDBJ whole genome shotgun (WGS) entry which is preliminary data.</text>
</comment>
<dbReference type="PANTHER" id="PTHR22767">
    <property type="entry name" value="N-TERMINAL ACETYLTRANSFERASE-RELATED"/>
    <property type="match status" value="1"/>
</dbReference>
<evidence type="ECO:0000256" key="3">
    <source>
        <dbReference type="PROSITE-ProRule" id="PRU00339"/>
    </source>
</evidence>
<dbReference type="InterPro" id="IPR021183">
    <property type="entry name" value="NatA_aux_su"/>
</dbReference>
<proteinExistence type="predicted"/>
<keyword evidence="1" id="KW-0677">Repeat</keyword>
<dbReference type="Pfam" id="PF12569">
    <property type="entry name" value="NatA_aux_su"/>
    <property type="match status" value="2"/>
</dbReference>
<dbReference type="SMART" id="SM00028">
    <property type="entry name" value="TPR"/>
    <property type="match status" value="2"/>
</dbReference>
<dbReference type="AlphaFoldDB" id="A0A8J6D7Z7"/>
<accession>A0A8J6D7Z7</accession>
<evidence type="ECO:0000313" key="5">
    <source>
        <dbReference type="EMBL" id="KAG8497075.1"/>
    </source>
</evidence>
<feature type="compositionally biased region" description="Basic residues" evidence="4">
    <location>
        <begin position="716"/>
        <end position="729"/>
    </location>
</feature>
<dbReference type="FunFam" id="1.25.40.1010:FF:000002">
    <property type="entry name" value="N-terminal acetyltransferase catalytic subunit (NAT1)"/>
    <property type="match status" value="1"/>
</dbReference>
<keyword evidence="2 3" id="KW-0802">TPR repeat</keyword>
<name>A0A8J6D7Z7_9ROSI</name>
<dbReference type="PROSITE" id="PS50005">
    <property type="entry name" value="TPR"/>
    <property type="match status" value="1"/>
</dbReference>
<dbReference type="Gene3D" id="1.25.40.1040">
    <property type="match status" value="3"/>
</dbReference>
<dbReference type="SUPFAM" id="SSF48452">
    <property type="entry name" value="TPR-like"/>
    <property type="match status" value="3"/>
</dbReference>
<dbReference type="GO" id="GO:0005737">
    <property type="term" value="C:cytoplasm"/>
    <property type="evidence" value="ECO:0007669"/>
    <property type="project" value="TreeGrafter"/>
</dbReference>
<dbReference type="PANTHER" id="PTHR22767:SF2">
    <property type="entry name" value="N(ALPHA)-ACETYLTRANSFERASE 15_16, ISOFORM A"/>
    <property type="match status" value="1"/>
</dbReference>
<evidence type="ECO:0000256" key="2">
    <source>
        <dbReference type="ARBA" id="ARBA00022803"/>
    </source>
</evidence>
<dbReference type="Pfam" id="PF13414">
    <property type="entry name" value="TPR_11"/>
    <property type="match status" value="1"/>
</dbReference>
<organism evidence="5 6">
    <name type="scientific">Gossypium anomalum</name>
    <dbReference type="NCBI Taxonomy" id="47600"/>
    <lineage>
        <taxon>Eukaryota</taxon>
        <taxon>Viridiplantae</taxon>
        <taxon>Streptophyta</taxon>
        <taxon>Embryophyta</taxon>
        <taxon>Tracheophyta</taxon>
        <taxon>Spermatophyta</taxon>
        <taxon>Magnoliopsida</taxon>
        <taxon>eudicotyledons</taxon>
        <taxon>Gunneridae</taxon>
        <taxon>Pentapetalae</taxon>
        <taxon>rosids</taxon>
        <taxon>malvids</taxon>
        <taxon>Malvales</taxon>
        <taxon>Malvaceae</taxon>
        <taxon>Malvoideae</taxon>
        <taxon>Gossypium</taxon>
    </lineage>
</organism>
<feature type="repeat" description="TPR" evidence="3">
    <location>
        <begin position="77"/>
        <end position="110"/>
    </location>
</feature>
<protein>
    <submittedName>
        <fullName evidence="5">Uncharacterized protein</fullName>
    </submittedName>
</protein>
<dbReference type="InterPro" id="IPR019734">
    <property type="entry name" value="TPR_rpt"/>
</dbReference>
<dbReference type="EMBL" id="JAHUZN010000004">
    <property type="protein sequence ID" value="KAG8497075.1"/>
    <property type="molecule type" value="Genomic_DNA"/>
</dbReference>
<dbReference type="OrthoDB" id="10263032at2759"/>
<evidence type="ECO:0000256" key="4">
    <source>
        <dbReference type="SAM" id="MobiDB-lite"/>
    </source>
</evidence>
<sequence length="1009" mass="115323">MGASLPPKEANLFKLIVKSYETKQYKKGLKAADAILKKFPDHGETLSMKGLTLNCMDRKTEAYELVRLGLKNDLKSHVCWHVYGLLYRSDREYREAIKCYRNALRIDPDNIEILRDLSLLQVYLLYLICFSDFIVEFDNLKVLGVLIGKPRSAADLLSHSTSSLMVESAYRSNFARIRSDPVLNFICICVLLLQGCLRNYCCYICCLRLQAQMRDLAGFVEARQQLLTLKPNQRMNWIGFAVAHHLNSNGAKAAEILEAYEGTLEDDYPPDNERCEHGEMLLYKISLLEECGFHERALEELHKKEPKIVDRLTYKEQEVSLLVKLGRLEEGANIYKALLTLNPDNYSHESYASGISFELLLALINRLLTGVYFSVCVSICSRYYEGLQKCFGLYSENGKYSSDEIDRLDALYKSLAQQYTWSSAVKRIPLDFLQGDKFREAAISYIQPLLTKGVPSLFSDLSSLYNHYGKADILEQLMLELEHSIRTTGRFPDRTEKEPPSTLLWTLFFLAQHYDRRGQYDMAFSKIDEAIQHTPTVIDLYSVKSRILKHAGDLVAAASLADEARCMDLADRYINSESVKRMLQADQVALAEKTAALFTKEGDQHNNLHDMQCMWYELASGESYTRQGYLGRALKKFLAVEKHYADITEDQFDFHSYCLRKMTLRAYVEMLKFQDQLHSHSYFHKAAAGATRCYLKLYDSPLNSPAEEEDHTLKTLQKKKMKKQRKAERAKKEAEEKNEESSASGTSKSGKRHVKPVDPDPYGERLLKTEDPLSEATKYLKLLQKNSPDSLETHLLSFEVNMRKQKILLAFQAVKQLLRLDAEYPDSHRCLIKFFHKVGSMPAPATDAEKLVWSVLEAERPSISQLQEKTLTEANENFLRKHQDSLMHRVVVAEMLYILDPTKKLEAVKLIEDSSNMVEPTTWTNHGMEAQGLYWSTPTLGKGWKVRCAEYFPYSTYFEGSRSSAVNNMFNNQEGKTPVNGGASDPEISQSTIPIISNGKLEAFKNLPI</sequence>
<evidence type="ECO:0000313" key="6">
    <source>
        <dbReference type="Proteomes" id="UP000701853"/>
    </source>
</evidence>
<gene>
    <name evidence="5" type="ORF">CXB51_008358</name>
</gene>
<keyword evidence="6" id="KW-1185">Reference proteome</keyword>
<dbReference type="PIRSF" id="PIRSF000422">
    <property type="entry name" value="N-terminal-AcTrfase-A_aux_su"/>
    <property type="match status" value="1"/>
</dbReference>